<dbReference type="GO" id="GO:0005509">
    <property type="term" value="F:calcium ion binding"/>
    <property type="evidence" value="ECO:0007669"/>
    <property type="project" value="InterPro"/>
</dbReference>
<feature type="domain" description="EF-hand" evidence="11">
    <location>
        <begin position="365"/>
        <end position="400"/>
    </location>
</feature>
<dbReference type="PROSITE" id="PS50011">
    <property type="entry name" value="PROTEIN_KINASE_DOM"/>
    <property type="match status" value="1"/>
</dbReference>
<dbReference type="EMBL" id="CCKQ01012852">
    <property type="protein sequence ID" value="CDW84490.1"/>
    <property type="molecule type" value="Genomic_DNA"/>
</dbReference>
<dbReference type="InterPro" id="IPR002048">
    <property type="entry name" value="EF_hand_dom"/>
</dbReference>
<dbReference type="GO" id="GO:0005524">
    <property type="term" value="F:ATP binding"/>
    <property type="evidence" value="ECO:0007669"/>
    <property type="project" value="UniProtKB-KW"/>
</dbReference>
<dbReference type="SMART" id="SM00220">
    <property type="entry name" value="S_TKc"/>
    <property type="match status" value="1"/>
</dbReference>
<sequence length="479" mass="55358">MGACQNQLSTATNEEKYRITDGQTTSSFQLLTSYKNLQRKETKLPIIQDLKISKSLFVTTLDQKFQDNYRIGAFLGSGNHCKKQLITVSKVNFMQEAMEKLISGGELFEELIRRRRFEEKDSAQIMSKIFSAISYCHENNVIHRDLKPENILIDYISNNEIDVKVIDFGASVFHDPKKLHTEKFGTVYYVAPEVLAGRYDYKCDVWSLGVILYVLLCGEAPFGGKNDNEILAKIKIGNLEFKQQIWTQRSSMSKDIIRMLLNFDKDHRVNCTQALEHPWIKQKIHLELSKTHLDTTFSNLQKFTQNKLQEAALTYIVFQLTSQEEQESLIKSFKKFDKNGNGTISKEEMIQGYQEMYGFHMSQFEIEYEVDMIWNRIDLDGNGKIDFTEWEVATINKKDALTHRKLKKAFDMFDLDRNGTISALELKQVMGSFVGDLISDKVWQDMINEVDKNGNGLIDFEEFQSLMSIFLVNGGQSRQ</sequence>
<dbReference type="InterPro" id="IPR000719">
    <property type="entry name" value="Prot_kinase_dom"/>
</dbReference>
<evidence type="ECO:0000256" key="7">
    <source>
        <dbReference type="ARBA" id="ARBA00022837"/>
    </source>
</evidence>
<dbReference type="SUPFAM" id="SSF47473">
    <property type="entry name" value="EF-hand"/>
    <property type="match status" value="1"/>
</dbReference>
<dbReference type="AlphaFoldDB" id="A0A078AQ37"/>
<keyword evidence="8" id="KW-0067">ATP-binding</keyword>
<feature type="domain" description="Protein kinase" evidence="10">
    <location>
        <begin position="1"/>
        <end position="280"/>
    </location>
</feature>
<evidence type="ECO:0000256" key="4">
    <source>
        <dbReference type="ARBA" id="ARBA00022737"/>
    </source>
</evidence>
<dbReference type="InterPro" id="IPR008271">
    <property type="entry name" value="Ser/Thr_kinase_AS"/>
</dbReference>
<dbReference type="PROSITE" id="PS00108">
    <property type="entry name" value="PROTEIN_KINASE_ST"/>
    <property type="match status" value="1"/>
</dbReference>
<evidence type="ECO:0000256" key="2">
    <source>
        <dbReference type="ARBA" id="ARBA00022527"/>
    </source>
</evidence>
<evidence type="ECO:0000313" key="13">
    <source>
        <dbReference type="Proteomes" id="UP000039865"/>
    </source>
</evidence>
<reference evidence="12 13" key="1">
    <citation type="submission" date="2014-06" db="EMBL/GenBank/DDBJ databases">
        <authorList>
            <person name="Swart Estienne"/>
        </authorList>
    </citation>
    <scope>NUCLEOTIDE SEQUENCE [LARGE SCALE GENOMIC DNA]</scope>
    <source>
        <strain evidence="12 13">130c</strain>
    </source>
</reference>
<dbReference type="GO" id="GO:0004674">
    <property type="term" value="F:protein serine/threonine kinase activity"/>
    <property type="evidence" value="ECO:0007669"/>
    <property type="project" value="UniProtKB-KW"/>
</dbReference>
<proteinExistence type="inferred from homology"/>
<keyword evidence="6 12" id="KW-0418">Kinase</keyword>
<dbReference type="Pfam" id="PF13499">
    <property type="entry name" value="EF-hand_7"/>
    <property type="match status" value="2"/>
</dbReference>
<evidence type="ECO:0000259" key="10">
    <source>
        <dbReference type="PROSITE" id="PS50011"/>
    </source>
</evidence>
<dbReference type="Pfam" id="PF00069">
    <property type="entry name" value="Pkinase"/>
    <property type="match status" value="1"/>
</dbReference>
<dbReference type="SMART" id="SM00054">
    <property type="entry name" value="EFh"/>
    <property type="match status" value="4"/>
</dbReference>
<keyword evidence="3" id="KW-0808">Transferase</keyword>
<evidence type="ECO:0000256" key="8">
    <source>
        <dbReference type="ARBA" id="ARBA00022840"/>
    </source>
</evidence>
<dbReference type="CDD" id="cd00051">
    <property type="entry name" value="EFh"/>
    <property type="match status" value="1"/>
</dbReference>
<keyword evidence="13" id="KW-1185">Reference proteome</keyword>
<keyword evidence="7" id="KW-0106">Calcium</keyword>
<feature type="domain" description="EF-hand" evidence="11">
    <location>
        <begin position="401"/>
        <end position="436"/>
    </location>
</feature>
<dbReference type="FunFam" id="1.10.238.10:FF:000003">
    <property type="entry name" value="Calmodulin A"/>
    <property type="match status" value="1"/>
</dbReference>
<dbReference type="PROSITE" id="PS00018">
    <property type="entry name" value="EF_HAND_1"/>
    <property type="match status" value="4"/>
</dbReference>
<dbReference type="SUPFAM" id="SSF56112">
    <property type="entry name" value="Protein kinase-like (PK-like)"/>
    <property type="match status" value="1"/>
</dbReference>
<comment type="similarity">
    <text evidence="9">Belongs to the protein kinase superfamily. Ser/Thr protein kinase family. CDPK subfamily.</text>
</comment>
<dbReference type="OrthoDB" id="377346at2759"/>
<evidence type="ECO:0000256" key="6">
    <source>
        <dbReference type="ARBA" id="ARBA00022777"/>
    </source>
</evidence>
<dbReference type="InterPro" id="IPR050205">
    <property type="entry name" value="CDPK_Ser/Thr_kinases"/>
</dbReference>
<dbReference type="InterPro" id="IPR011009">
    <property type="entry name" value="Kinase-like_dom_sf"/>
</dbReference>
<keyword evidence="2" id="KW-0723">Serine/threonine-protein kinase</keyword>
<gene>
    <name evidence="12" type="primary">Contig13373.g14268</name>
    <name evidence="12" type="ORF">STYLEM_13554</name>
</gene>
<keyword evidence="4" id="KW-0677">Repeat</keyword>
<dbReference type="PANTHER" id="PTHR24349">
    <property type="entry name" value="SERINE/THREONINE-PROTEIN KINASE"/>
    <property type="match status" value="1"/>
</dbReference>
<dbReference type="Gene3D" id="1.10.510.10">
    <property type="entry name" value="Transferase(Phosphotransferase) domain 1"/>
    <property type="match status" value="1"/>
</dbReference>
<keyword evidence="5" id="KW-0547">Nucleotide-binding</keyword>
<comment type="cofactor">
    <cofactor evidence="1">
        <name>Mg(2+)</name>
        <dbReference type="ChEBI" id="CHEBI:18420"/>
    </cofactor>
</comment>
<organism evidence="12 13">
    <name type="scientific">Stylonychia lemnae</name>
    <name type="common">Ciliate</name>
    <dbReference type="NCBI Taxonomy" id="5949"/>
    <lineage>
        <taxon>Eukaryota</taxon>
        <taxon>Sar</taxon>
        <taxon>Alveolata</taxon>
        <taxon>Ciliophora</taxon>
        <taxon>Intramacronucleata</taxon>
        <taxon>Spirotrichea</taxon>
        <taxon>Stichotrichia</taxon>
        <taxon>Sporadotrichida</taxon>
        <taxon>Oxytrichidae</taxon>
        <taxon>Stylonychinae</taxon>
        <taxon>Stylonychia</taxon>
    </lineage>
</organism>
<evidence type="ECO:0000313" key="12">
    <source>
        <dbReference type="EMBL" id="CDW84490.1"/>
    </source>
</evidence>
<evidence type="ECO:0000256" key="3">
    <source>
        <dbReference type="ARBA" id="ARBA00022679"/>
    </source>
</evidence>
<feature type="domain" description="EF-hand" evidence="11">
    <location>
        <begin position="438"/>
        <end position="473"/>
    </location>
</feature>
<dbReference type="PROSITE" id="PS50222">
    <property type="entry name" value="EF_HAND_2"/>
    <property type="match status" value="4"/>
</dbReference>
<dbReference type="Proteomes" id="UP000039865">
    <property type="component" value="Unassembled WGS sequence"/>
</dbReference>
<evidence type="ECO:0000256" key="1">
    <source>
        <dbReference type="ARBA" id="ARBA00001946"/>
    </source>
</evidence>
<feature type="domain" description="EF-hand" evidence="11">
    <location>
        <begin position="324"/>
        <end position="359"/>
    </location>
</feature>
<accession>A0A078AQ37</accession>
<dbReference type="Gene3D" id="1.10.238.10">
    <property type="entry name" value="EF-hand"/>
    <property type="match status" value="2"/>
</dbReference>
<name>A0A078AQ37_STYLE</name>
<evidence type="ECO:0000259" key="11">
    <source>
        <dbReference type="PROSITE" id="PS50222"/>
    </source>
</evidence>
<protein>
    <submittedName>
        <fullName evidence="12">Protein kinase domain containing protein</fullName>
    </submittedName>
</protein>
<dbReference type="InParanoid" id="A0A078AQ37"/>
<evidence type="ECO:0000256" key="5">
    <source>
        <dbReference type="ARBA" id="ARBA00022741"/>
    </source>
</evidence>
<dbReference type="InterPro" id="IPR011992">
    <property type="entry name" value="EF-hand-dom_pair"/>
</dbReference>
<dbReference type="InterPro" id="IPR018247">
    <property type="entry name" value="EF_Hand_1_Ca_BS"/>
</dbReference>
<evidence type="ECO:0000256" key="9">
    <source>
        <dbReference type="ARBA" id="ARBA00024334"/>
    </source>
</evidence>